<dbReference type="AlphaFoldDB" id="A0A6L9MYH7"/>
<dbReference type="GO" id="GO:0032993">
    <property type="term" value="C:protein-DNA complex"/>
    <property type="evidence" value="ECO:0007669"/>
    <property type="project" value="TreeGrafter"/>
</dbReference>
<name>A0A6L9MYH7_9ALTE</name>
<dbReference type="Gene3D" id="3.40.50.2300">
    <property type="match status" value="1"/>
</dbReference>
<dbReference type="EMBL" id="JAAAWP010000011">
    <property type="protein sequence ID" value="NDW22891.1"/>
    <property type="molecule type" value="Genomic_DNA"/>
</dbReference>
<dbReference type="CDD" id="cd17623">
    <property type="entry name" value="REC_OmpR_CpxR"/>
    <property type="match status" value="1"/>
</dbReference>
<comment type="subcellular location">
    <subcellularLocation>
        <location evidence="1">Cytoplasm</location>
    </subcellularLocation>
</comment>
<dbReference type="SUPFAM" id="SSF52172">
    <property type="entry name" value="CheY-like"/>
    <property type="match status" value="1"/>
</dbReference>
<feature type="domain" description="OmpR/PhoB-type" evidence="11">
    <location>
        <begin position="136"/>
        <end position="234"/>
    </location>
</feature>
<dbReference type="SMART" id="SM00862">
    <property type="entry name" value="Trans_reg_C"/>
    <property type="match status" value="1"/>
</dbReference>
<protein>
    <submittedName>
        <fullName evidence="12">Response regulator</fullName>
    </submittedName>
</protein>
<keyword evidence="13" id="KW-1185">Reference proteome</keyword>
<evidence type="ECO:0000256" key="1">
    <source>
        <dbReference type="ARBA" id="ARBA00004496"/>
    </source>
</evidence>
<dbReference type="InterPro" id="IPR058124">
    <property type="entry name" value="CpxR-like_REC"/>
</dbReference>
<evidence type="ECO:0000256" key="5">
    <source>
        <dbReference type="ARBA" id="ARBA00023015"/>
    </source>
</evidence>
<dbReference type="RefSeq" id="WP_163112579.1">
    <property type="nucleotide sequence ID" value="NZ_JAAAWP010000011.1"/>
</dbReference>
<evidence type="ECO:0000256" key="6">
    <source>
        <dbReference type="ARBA" id="ARBA00023125"/>
    </source>
</evidence>
<evidence type="ECO:0000313" key="13">
    <source>
        <dbReference type="Proteomes" id="UP000478837"/>
    </source>
</evidence>
<gene>
    <name evidence="12" type="ORF">GTW09_15315</name>
</gene>
<dbReference type="GO" id="GO:0006355">
    <property type="term" value="P:regulation of DNA-templated transcription"/>
    <property type="evidence" value="ECO:0007669"/>
    <property type="project" value="InterPro"/>
</dbReference>
<dbReference type="PANTHER" id="PTHR48111">
    <property type="entry name" value="REGULATOR OF RPOS"/>
    <property type="match status" value="1"/>
</dbReference>
<dbReference type="CDD" id="cd00383">
    <property type="entry name" value="trans_reg_C"/>
    <property type="match status" value="1"/>
</dbReference>
<dbReference type="PROSITE" id="PS51755">
    <property type="entry name" value="OMPR_PHOB"/>
    <property type="match status" value="1"/>
</dbReference>
<evidence type="ECO:0000256" key="8">
    <source>
        <dbReference type="PROSITE-ProRule" id="PRU00169"/>
    </source>
</evidence>
<accession>A0A6L9MYH7</accession>
<dbReference type="Pfam" id="PF00072">
    <property type="entry name" value="Response_reg"/>
    <property type="match status" value="1"/>
</dbReference>
<evidence type="ECO:0000256" key="3">
    <source>
        <dbReference type="ARBA" id="ARBA00022553"/>
    </source>
</evidence>
<keyword evidence="2" id="KW-0963">Cytoplasm</keyword>
<dbReference type="SUPFAM" id="SSF46894">
    <property type="entry name" value="C-terminal effector domain of the bipartite response regulators"/>
    <property type="match status" value="1"/>
</dbReference>
<sequence>MNNDFHLQSVLVIDDDKELTDMLSSYLSGMGYRVTVKDDGEAGLSEAISGHHYDLILLDVMMPKMDGFDVLQKLRASHTTPVLMLTARGDDYDRILGLELGADDYLPKPFNHRELVARIKAIVRRHTLSANGGGAEQDILINEIFLSPSSQKVKVNDVDLDLTTTEFMILRLLMLNASQRVTKEQISLKVLGKPLQAFDRSVDMHVSNLRKKISAATPGDKIKTLRGVGYMLLSE</sequence>
<dbReference type="InterPro" id="IPR011006">
    <property type="entry name" value="CheY-like_superfamily"/>
</dbReference>
<dbReference type="GO" id="GO:0005829">
    <property type="term" value="C:cytosol"/>
    <property type="evidence" value="ECO:0007669"/>
    <property type="project" value="TreeGrafter"/>
</dbReference>
<evidence type="ECO:0000256" key="2">
    <source>
        <dbReference type="ARBA" id="ARBA00022490"/>
    </source>
</evidence>
<evidence type="ECO:0000256" key="9">
    <source>
        <dbReference type="PROSITE-ProRule" id="PRU01091"/>
    </source>
</evidence>
<dbReference type="InterPro" id="IPR039420">
    <property type="entry name" value="WalR-like"/>
</dbReference>
<dbReference type="InterPro" id="IPR001789">
    <property type="entry name" value="Sig_transdc_resp-reg_receiver"/>
</dbReference>
<feature type="modified residue" description="4-aspartylphosphate" evidence="8">
    <location>
        <position position="59"/>
    </location>
</feature>
<keyword evidence="3 8" id="KW-0597">Phosphoprotein</keyword>
<evidence type="ECO:0000259" key="10">
    <source>
        <dbReference type="PROSITE" id="PS50110"/>
    </source>
</evidence>
<reference evidence="12 13" key="1">
    <citation type="submission" date="2020-01" db="EMBL/GenBank/DDBJ databases">
        <title>Genomes of bacteria type strains.</title>
        <authorList>
            <person name="Chen J."/>
            <person name="Zhu S."/>
            <person name="Yang J."/>
        </authorList>
    </citation>
    <scope>NUCLEOTIDE SEQUENCE [LARGE SCALE GENOMIC DNA]</scope>
    <source>
        <strain evidence="12 13">LMG 22958</strain>
    </source>
</reference>
<dbReference type="SMART" id="SM00448">
    <property type="entry name" value="REC"/>
    <property type="match status" value="1"/>
</dbReference>
<dbReference type="FunFam" id="3.40.50.2300:FF:000001">
    <property type="entry name" value="DNA-binding response regulator PhoB"/>
    <property type="match status" value="1"/>
</dbReference>
<dbReference type="PROSITE" id="PS50110">
    <property type="entry name" value="RESPONSE_REGULATORY"/>
    <property type="match status" value="1"/>
</dbReference>
<keyword evidence="7" id="KW-0804">Transcription</keyword>
<dbReference type="Pfam" id="PF00486">
    <property type="entry name" value="Trans_reg_C"/>
    <property type="match status" value="1"/>
</dbReference>
<dbReference type="InterPro" id="IPR036388">
    <property type="entry name" value="WH-like_DNA-bd_sf"/>
</dbReference>
<proteinExistence type="predicted"/>
<evidence type="ECO:0000256" key="4">
    <source>
        <dbReference type="ARBA" id="ARBA00023012"/>
    </source>
</evidence>
<dbReference type="InterPro" id="IPR016032">
    <property type="entry name" value="Sig_transdc_resp-reg_C-effctor"/>
</dbReference>
<organism evidence="12 13">
    <name type="scientific">Alteromonas hispanica</name>
    <dbReference type="NCBI Taxonomy" id="315421"/>
    <lineage>
        <taxon>Bacteria</taxon>
        <taxon>Pseudomonadati</taxon>
        <taxon>Pseudomonadota</taxon>
        <taxon>Gammaproteobacteria</taxon>
        <taxon>Alteromonadales</taxon>
        <taxon>Alteromonadaceae</taxon>
        <taxon>Alteromonas/Salinimonas group</taxon>
        <taxon>Alteromonas</taxon>
    </lineage>
</organism>
<dbReference type="Proteomes" id="UP000478837">
    <property type="component" value="Unassembled WGS sequence"/>
</dbReference>
<dbReference type="Gene3D" id="6.10.250.690">
    <property type="match status" value="1"/>
</dbReference>
<dbReference type="GO" id="GO:0000976">
    <property type="term" value="F:transcription cis-regulatory region binding"/>
    <property type="evidence" value="ECO:0007669"/>
    <property type="project" value="TreeGrafter"/>
</dbReference>
<keyword evidence="5" id="KW-0805">Transcription regulation</keyword>
<comment type="caution">
    <text evidence="12">The sequence shown here is derived from an EMBL/GenBank/DDBJ whole genome shotgun (WGS) entry which is preliminary data.</text>
</comment>
<evidence type="ECO:0000313" key="12">
    <source>
        <dbReference type="EMBL" id="NDW22891.1"/>
    </source>
</evidence>
<keyword evidence="6 9" id="KW-0238">DNA-binding</keyword>
<dbReference type="GO" id="GO:0000156">
    <property type="term" value="F:phosphorelay response regulator activity"/>
    <property type="evidence" value="ECO:0007669"/>
    <property type="project" value="TreeGrafter"/>
</dbReference>
<dbReference type="Gene3D" id="1.10.10.10">
    <property type="entry name" value="Winged helix-like DNA-binding domain superfamily/Winged helix DNA-binding domain"/>
    <property type="match status" value="1"/>
</dbReference>
<dbReference type="PANTHER" id="PTHR48111:SF39">
    <property type="entry name" value="TRANSCRIPTIONAL REGULATORY PROTEIN CPXR"/>
    <property type="match status" value="1"/>
</dbReference>
<feature type="DNA-binding region" description="OmpR/PhoB-type" evidence="9">
    <location>
        <begin position="136"/>
        <end position="234"/>
    </location>
</feature>
<keyword evidence="4" id="KW-0902">Two-component regulatory system</keyword>
<evidence type="ECO:0000256" key="7">
    <source>
        <dbReference type="ARBA" id="ARBA00023163"/>
    </source>
</evidence>
<evidence type="ECO:0000259" key="11">
    <source>
        <dbReference type="PROSITE" id="PS51755"/>
    </source>
</evidence>
<dbReference type="InterPro" id="IPR001867">
    <property type="entry name" value="OmpR/PhoB-type_DNA-bd"/>
</dbReference>
<feature type="domain" description="Response regulatory" evidence="10">
    <location>
        <begin position="9"/>
        <end position="123"/>
    </location>
</feature>